<evidence type="ECO:0000256" key="5">
    <source>
        <dbReference type="ARBA" id="ARBA00022840"/>
    </source>
</evidence>
<dbReference type="GO" id="GO:0004527">
    <property type="term" value="F:exonuclease activity"/>
    <property type="evidence" value="ECO:0007669"/>
    <property type="project" value="UniProtKB-KW"/>
</dbReference>
<evidence type="ECO:0000256" key="8">
    <source>
        <dbReference type="ARBA" id="ARBA00034617"/>
    </source>
</evidence>
<dbReference type="Gene3D" id="1.10.486.10">
    <property type="entry name" value="PCRA, domain 4"/>
    <property type="match status" value="1"/>
</dbReference>
<keyword evidence="7" id="KW-0413">Isomerase</keyword>
<dbReference type="EMBL" id="BAAAGF010000002">
    <property type="protein sequence ID" value="GAA0742964.1"/>
    <property type="molecule type" value="Genomic_DNA"/>
</dbReference>
<dbReference type="InterPro" id="IPR013986">
    <property type="entry name" value="DExx_box_DNA_helicase_dom_sf"/>
</dbReference>
<evidence type="ECO:0000256" key="3">
    <source>
        <dbReference type="ARBA" id="ARBA00022801"/>
    </source>
</evidence>
<dbReference type="SUPFAM" id="SSF52540">
    <property type="entry name" value="P-loop containing nucleoside triphosphate hydrolases"/>
    <property type="match status" value="1"/>
</dbReference>
<dbReference type="Gene3D" id="3.40.50.300">
    <property type="entry name" value="P-loop containing nucleotide triphosphate hydrolases"/>
    <property type="match status" value="2"/>
</dbReference>
<keyword evidence="6" id="KW-0238">DNA-binding</keyword>
<organism evidence="15 16">
    <name type="scientific">Gaetbulibacter jejuensis</name>
    <dbReference type="NCBI Taxonomy" id="584607"/>
    <lineage>
        <taxon>Bacteria</taxon>
        <taxon>Pseudomonadati</taxon>
        <taxon>Bacteroidota</taxon>
        <taxon>Flavobacteriia</taxon>
        <taxon>Flavobacteriales</taxon>
        <taxon>Flavobacteriaceae</taxon>
        <taxon>Gaetbulibacter</taxon>
    </lineage>
</organism>
<comment type="caution">
    <text evidence="15">The sequence shown here is derived from an EMBL/GenBank/DDBJ whole genome shotgun (WGS) entry which is preliminary data.</text>
</comment>
<dbReference type="Pfam" id="PF13361">
    <property type="entry name" value="UvrD_C"/>
    <property type="match status" value="1"/>
</dbReference>
<dbReference type="RefSeq" id="WP_343797213.1">
    <property type="nucleotide sequence ID" value="NZ_BAAAGF010000002.1"/>
</dbReference>
<dbReference type="PANTHER" id="PTHR11070:SF2">
    <property type="entry name" value="ATP-DEPENDENT DNA HELICASE SRS2"/>
    <property type="match status" value="1"/>
</dbReference>
<sequence>MEKYLSQLNDAQLAPTLQKDGPMIVIAGAGSGKTRVLTYRIAYLMSQGVDAFNILSLTFTNKAAREMKSRIADIVGNSEAKNLWMGTFHSVFAKILRFEADRLGYPSNFTIYDTQDSDRLISSIIKEMNLDKDVYKYKQVRSRISSYKNSLITVKAYFNNPELIEADTAARRPRLGDIYKNYVERCFKAGAMDFDDLLLKTNELLTRFPDVLAKYQDRFRYILVDEYQDTNHSQYLIVRALSDRFQNICVVGDDAQSIYAFRGANINNILNFQRDYDDVKVFRLEQNYRSTKNIVNAANSIIDKNQTKLDKVVWTANDEGPKIKVNRLMTDGDEGRYVASSIFENKMNNQLKNKDFAILYRTNAQSRAMEDALRKRGIEYRIYGGLSFYQRKEIKDVLSYLRLIINPADEEALKRVINFPARGIGQTTIDRLVVAANGYNRSIFQVLQNLDKVDIKINSGTKGKLQDFVTMIESFQVMNQNANAFELAEHVTKASGLIREFNKDGTPEGIARMENIEELLNGIKDFVEEQKELADTTGSLTEFLEDVALATDLDNDTGDDDRVALMTIHLAKGLEFPYVYIVGMEEDLFPSAMSMNTRSELEEERRLFYVALTRAEKQAYLTYTLSRYRWGKLIDAEPSRFIEEIDDQYLEVLTPVNDPRQNPMLNPDIFGDVEPDKIRFKKPIKRKSENKPPKFVAPPKLKPISKTTNDGVNLFDGKLTVGNIVEHIRFGKGEVLKIEGQGADTKAEINFENGGVKKLLLRFAKLQVLG</sequence>
<gene>
    <name evidence="15" type="ORF">GCM10009431_15600</name>
</gene>
<evidence type="ECO:0000256" key="11">
    <source>
        <dbReference type="ARBA" id="ARBA00048988"/>
    </source>
</evidence>
<evidence type="ECO:0000256" key="12">
    <source>
        <dbReference type="PROSITE-ProRule" id="PRU00560"/>
    </source>
</evidence>
<keyword evidence="16" id="KW-1185">Reference proteome</keyword>
<dbReference type="Gene3D" id="1.10.10.160">
    <property type="match status" value="1"/>
</dbReference>
<dbReference type="PROSITE" id="PS51217">
    <property type="entry name" value="UVRD_HELICASE_CTER"/>
    <property type="match status" value="1"/>
</dbReference>
<name>A0ABP3UUV7_9FLAO</name>
<protein>
    <recommendedName>
        <fullName evidence="9">DNA 3'-5' helicase</fullName>
        <ecNumber evidence="9">5.6.2.4</ecNumber>
    </recommendedName>
    <alternativeName>
        <fullName evidence="10">DNA 3'-5' helicase II</fullName>
    </alternativeName>
</protein>
<keyword evidence="15" id="KW-0540">Nuclease</keyword>
<evidence type="ECO:0000256" key="7">
    <source>
        <dbReference type="ARBA" id="ARBA00023235"/>
    </source>
</evidence>
<dbReference type="CDD" id="cd17932">
    <property type="entry name" value="DEXQc_UvrD"/>
    <property type="match status" value="1"/>
</dbReference>
<evidence type="ECO:0000256" key="2">
    <source>
        <dbReference type="ARBA" id="ARBA00022741"/>
    </source>
</evidence>
<dbReference type="PROSITE" id="PS51198">
    <property type="entry name" value="UVRD_HELICASE_ATP_BIND"/>
    <property type="match status" value="1"/>
</dbReference>
<dbReference type="InterPro" id="IPR000212">
    <property type="entry name" value="DNA_helicase_UvrD/REP"/>
</dbReference>
<evidence type="ECO:0000313" key="16">
    <source>
        <dbReference type="Proteomes" id="UP001500736"/>
    </source>
</evidence>
<dbReference type="Proteomes" id="UP001500736">
    <property type="component" value="Unassembled WGS sequence"/>
</dbReference>
<dbReference type="InterPro" id="IPR014016">
    <property type="entry name" value="UvrD-like_ATP-bd"/>
</dbReference>
<evidence type="ECO:0000256" key="6">
    <source>
        <dbReference type="ARBA" id="ARBA00023125"/>
    </source>
</evidence>
<dbReference type="Pfam" id="PF21196">
    <property type="entry name" value="PcrA_UvrD_tudor"/>
    <property type="match status" value="1"/>
</dbReference>
<dbReference type="InterPro" id="IPR027417">
    <property type="entry name" value="P-loop_NTPase"/>
</dbReference>
<evidence type="ECO:0000256" key="1">
    <source>
        <dbReference type="ARBA" id="ARBA00009922"/>
    </source>
</evidence>
<evidence type="ECO:0000256" key="9">
    <source>
        <dbReference type="ARBA" id="ARBA00034808"/>
    </source>
</evidence>
<feature type="domain" description="UvrD-like helicase ATP-binding" evidence="13">
    <location>
        <begin position="6"/>
        <end position="291"/>
    </location>
</feature>
<dbReference type="PANTHER" id="PTHR11070">
    <property type="entry name" value="UVRD / RECB / PCRA DNA HELICASE FAMILY MEMBER"/>
    <property type="match status" value="1"/>
</dbReference>
<evidence type="ECO:0000313" key="15">
    <source>
        <dbReference type="EMBL" id="GAA0742964.1"/>
    </source>
</evidence>
<keyword evidence="2 12" id="KW-0547">Nucleotide-binding</keyword>
<keyword evidence="4 12" id="KW-0347">Helicase</keyword>
<comment type="similarity">
    <text evidence="1">Belongs to the helicase family. UvrD subfamily.</text>
</comment>
<keyword evidence="15" id="KW-0269">Exonuclease</keyword>
<comment type="catalytic activity">
    <reaction evidence="11">
        <text>ATP + H2O = ADP + phosphate + H(+)</text>
        <dbReference type="Rhea" id="RHEA:13065"/>
        <dbReference type="ChEBI" id="CHEBI:15377"/>
        <dbReference type="ChEBI" id="CHEBI:15378"/>
        <dbReference type="ChEBI" id="CHEBI:30616"/>
        <dbReference type="ChEBI" id="CHEBI:43474"/>
        <dbReference type="ChEBI" id="CHEBI:456216"/>
        <dbReference type="EC" id="5.6.2.4"/>
    </reaction>
</comment>
<keyword evidence="5 12" id="KW-0067">ATP-binding</keyword>
<dbReference type="EC" id="5.6.2.4" evidence="9"/>
<dbReference type="CDD" id="cd18807">
    <property type="entry name" value="SF1_C_UvrD"/>
    <property type="match status" value="1"/>
</dbReference>
<accession>A0ABP3UUV7</accession>
<evidence type="ECO:0000259" key="13">
    <source>
        <dbReference type="PROSITE" id="PS51198"/>
    </source>
</evidence>
<dbReference type="InterPro" id="IPR014017">
    <property type="entry name" value="DNA_helicase_UvrD-like_C"/>
</dbReference>
<keyword evidence="3 12" id="KW-0378">Hydrolase</keyword>
<feature type="binding site" evidence="12">
    <location>
        <begin position="27"/>
        <end position="34"/>
    </location>
    <ligand>
        <name>ATP</name>
        <dbReference type="ChEBI" id="CHEBI:30616"/>
    </ligand>
</feature>
<evidence type="ECO:0000259" key="14">
    <source>
        <dbReference type="PROSITE" id="PS51217"/>
    </source>
</evidence>
<dbReference type="Pfam" id="PF00580">
    <property type="entry name" value="UvrD-helicase"/>
    <property type="match status" value="1"/>
</dbReference>
<proteinExistence type="inferred from homology"/>
<comment type="catalytic activity">
    <reaction evidence="8">
        <text>Couples ATP hydrolysis with the unwinding of duplex DNA by translocating in the 3'-5' direction.</text>
        <dbReference type="EC" id="5.6.2.4"/>
    </reaction>
</comment>
<evidence type="ECO:0000256" key="10">
    <source>
        <dbReference type="ARBA" id="ARBA00034923"/>
    </source>
</evidence>
<evidence type="ECO:0000256" key="4">
    <source>
        <dbReference type="ARBA" id="ARBA00022806"/>
    </source>
</evidence>
<feature type="domain" description="UvrD-like helicase C-terminal" evidence="14">
    <location>
        <begin position="292"/>
        <end position="573"/>
    </location>
</feature>
<reference evidence="16" key="1">
    <citation type="journal article" date="2019" name="Int. J. Syst. Evol. Microbiol.">
        <title>The Global Catalogue of Microorganisms (GCM) 10K type strain sequencing project: providing services to taxonomists for standard genome sequencing and annotation.</title>
        <authorList>
            <consortium name="The Broad Institute Genomics Platform"/>
            <consortium name="The Broad Institute Genome Sequencing Center for Infectious Disease"/>
            <person name="Wu L."/>
            <person name="Ma J."/>
        </authorList>
    </citation>
    <scope>NUCLEOTIDE SEQUENCE [LARGE SCALE GENOMIC DNA]</scope>
    <source>
        <strain evidence="16">JCM 15976</strain>
    </source>
</reference>